<dbReference type="Pfam" id="PF16264">
    <property type="entry name" value="SatD"/>
    <property type="match status" value="1"/>
</dbReference>
<dbReference type="EMBL" id="UGQT01000001">
    <property type="protein sequence ID" value="STZ59054.1"/>
    <property type="molecule type" value="Genomic_DNA"/>
</dbReference>
<dbReference type="AlphaFoldDB" id="A0A378TEV7"/>
<dbReference type="RefSeq" id="WP_115278671.1">
    <property type="nucleotide sequence ID" value="NZ_AP022600.1"/>
</dbReference>
<proteinExistence type="predicted"/>
<name>A0A378TEV7_9MYCO</name>
<dbReference type="InterPro" id="IPR032580">
    <property type="entry name" value="SatD"/>
</dbReference>
<protein>
    <recommendedName>
        <fullName evidence="3">RNA polymerase subunit sigma-70</fullName>
    </recommendedName>
</protein>
<organism evidence="1 2">
    <name type="scientific">Mycolicibacterium tokaiense</name>
    <dbReference type="NCBI Taxonomy" id="39695"/>
    <lineage>
        <taxon>Bacteria</taxon>
        <taxon>Bacillati</taxon>
        <taxon>Actinomycetota</taxon>
        <taxon>Actinomycetes</taxon>
        <taxon>Mycobacteriales</taxon>
        <taxon>Mycobacteriaceae</taxon>
        <taxon>Mycolicibacterium</taxon>
    </lineage>
</organism>
<evidence type="ECO:0000313" key="2">
    <source>
        <dbReference type="Proteomes" id="UP000254978"/>
    </source>
</evidence>
<dbReference type="OrthoDB" id="4711815at2"/>
<evidence type="ECO:0008006" key="3">
    <source>
        <dbReference type="Google" id="ProtNLM"/>
    </source>
</evidence>
<reference evidence="1 2" key="1">
    <citation type="submission" date="2018-06" db="EMBL/GenBank/DDBJ databases">
        <authorList>
            <consortium name="Pathogen Informatics"/>
            <person name="Doyle S."/>
        </authorList>
    </citation>
    <scope>NUCLEOTIDE SEQUENCE [LARGE SCALE GENOMIC DNA]</scope>
    <source>
        <strain evidence="1 2">NCTC10821</strain>
    </source>
</reference>
<dbReference type="Proteomes" id="UP000254978">
    <property type="component" value="Unassembled WGS sequence"/>
</dbReference>
<accession>A0A378TEV7</accession>
<evidence type="ECO:0000313" key="1">
    <source>
        <dbReference type="EMBL" id="STZ59054.1"/>
    </source>
</evidence>
<gene>
    <name evidence="1" type="ORF">NCTC10821_02576</name>
</gene>
<sequence>MVDIKHSASPQLCATLIGDVVGSRAVADRRRLHRLLTEALEHGSPTAGQPPALTVGDEFQATYPDLGAAIDAALTIRLALAPTVDIRFGLGWGQVTILDADSGIQDGPGWWAAREAIGWVATAQTQPGLAHIRTAYRAQAPQAPAPDAVNAALWCRDHLLGSLDERSLRILTGLRQGRSKKELAVAEGISASAVSQRAVRDGLDLIVLAAQHLRDLR</sequence>
<keyword evidence="2" id="KW-1185">Reference proteome</keyword>